<dbReference type="GO" id="GO:0003824">
    <property type="term" value="F:catalytic activity"/>
    <property type="evidence" value="ECO:0007669"/>
    <property type="project" value="UniProtKB-ARBA"/>
</dbReference>
<feature type="transmembrane region" description="Helical" evidence="3">
    <location>
        <begin position="220"/>
        <end position="241"/>
    </location>
</feature>
<evidence type="ECO:0000313" key="7">
    <source>
        <dbReference type="EMBL" id="PLX61191.1"/>
    </source>
</evidence>
<dbReference type="SUPFAM" id="SSF55073">
    <property type="entry name" value="Nucleotide cyclase"/>
    <property type="match status" value="1"/>
</dbReference>
<dbReference type="PROSITE" id="PS50887">
    <property type="entry name" value="GGDEF"/>
    <property type="match status" value="1"/>
</dbReference>
<name>A0A2N6CVG2_9GAMM</name>
<dbReference type="NCBIfam" id="TIGR00254">
    <property type="entry name" value="GGDEF"/>
    <property type="match status" value="1"/>
</dbReference>
<comment type="cofactor">
    <cofactor evidence="1">
        <name>Mg(2+)</name>
        <dbReference type="ChEBI" id="CHEBI:18420"/>
    </cofactor>
</comment>
<dbReference type="SMART" id="SM00086">
    <property type="entry name" value="PAC"/>
    <property type="match status" value="1"/>
</dbReference>
<dbReference type="PANTHER" id="PTHR44757:SF2">
    <property type="entry name" value="BIOFILM ARCHITECTURE MAINTENANCE PROTEIN MBAA"/>
    <property type="match status" value="1"/>
</dbReference>
<dbReference type="SMART" id="SM00091">
    <property type="entry name" value="PAS"/>
    <property type="match status" value="1"/>
</dbReference>
<dbReference type="InterPro" id="IPR001610">
    <property type="entry name" value="PAC"/>
</dbReference>
<feature type="domain" description="PAS" evidence="4">
    <location>
        <begin position="279"/>
        <end position="355"/>
    </location>
</feature>
<evidence type="ECO:0000259" key="6">
    <source>
        <dbReference type="PROSITE" id="PS50887"/>
    </source>
</evidence>
<dbReference type="Gene3D" id="3.30.70.270">
    <property type="match status" value="1"/>
</dbReference>
<dbReference type="InterPro" id="IPR052155">
    <property type="entry name" value="Biofilm_reg_signaling"/>
</dbReference>
<dbReference type="EMBL" id="PKUN01000021">
    <property type="protein sequence ID" value="PLX61191.1"/>
    <property type="molecule type" value="Genomic_DNA"/>
</dbReference>
<dbReference type="Pfam" id="PF00989">
    <property type="entry name" value="PAS"/>
    <property type="match status" value="1"/>
</dbReference>
<dbReference type="PANTHER" id="PTHR44757">
    <property type="entry name" value="DIGUANYLATE CYCLASE DGCP"/>
    <property type="match status" value="1"/>
</dbReference>
<evidence type="ECO:0000256" key="3">
    <source>
        <dbReference type="SAM" id="Phobius"/>
    </source>
</evidence>
<evidence type="ECO:0000256" key="2">
    <source>
        <dbReference type="SAM" id="Coils"/>
    </source>
</evidence>
<dbReference type="SUPFAM" id="SSF55785">
    <property type="entry name" value="PYP-like sensor domain (PAS domain)"/>
    <property type="match status" value="1"/>
</dbReference>
<keyword evidence="3" id="KW-0812">Transmembrane</keyword>
<dbReference type="CDD" id="cd00130">
    <property type="entry name" value="PAS"/>
    <property type="match status" value="1"/>
</dbReference>
<feature type="coiled-coil region" evidence="2">
    <location>
        <begin position="262"/>
        <end position="289"/>
    </location>
</feature>
<comment type="caution">
    <text evidence="7">The sequence shown here is derived from an EMBL/GenBank/DDBJ whole genome shotgun (WGS) entry which is preliminary data.</text>
</comment>
<organism evidence="7 8">
    <name type="scientific">Sedimenticola selenatireducens</name>
    <dbReference type="NCBI Taxonomy" id="191960"/>
    <lineage>
        <taxon>Bacteria</taxon>
        <taxon>Pseudomonadati</taxon>
        <taxon>Pseudomonadota</taxon>
        <taxon>Gammaproteobacteria</taxon>
        <taxon>Chromatiales</taxon>
        <taxon>Sedimenticolaceae</taxon>
        <taxon>Sedimenticola</taxon>
    </lineage>
</organism>
<dbReference type="PROSITE" id="PS50113">
    <property type="entry name" value="PAC"/>
    <property type="match status" value="1"/>
</dbReference>
<dbReference type="InterPro" id="IPR000160">
    <property type="entry name" value="GGDEF_dom"/>
</dbReference>
<dbReference type="InterPro" id="IPR000014">
    <property type="entry name" value="PAS"/>
</dbReference>
<dbReference type="Gene3D" id="3.30.450.20">
    <property type="entry name" value="PAS domain"/>
    <property type="match status" value="1"/>
</dbReference>
<dbReference type="CDD" id="cd01949">
    <property type="entry name" value="GGDEF"/>
    <property type="match status" value="1"/>
</dbReference>
<dbReference type="Pfam" id="PF00990">
    <property type="entry name" value="GGDEF"/>
    <property type="match status" value="1"/>
</dbReference>
<dbReference type="InterPro" id="IPR013767">
    <property type="entry name" value="PAS_fold"/>
</dbReference>
<dbReference type="STRING" id="1111735.GCA_000428045_00342"/>
<feature type="domain" description="GGDEF" evidence="6">
    <location>
        <begin position="442"/>
        <end position="575"/>
    </location>
</feature>
<evidence type="ECO:0000259" key="5">
    <source>
        <dbReference type="PROSITE" id="PS50113"/>
    </source>
</evidence>
<proteinExistence type="predicted"/>
<dbReference type="GO" id="GO:0006355">
    <property type="term" value="P:regulation of DNA-templated transcription"/>
    <property type="evidence" value="ECO:0007669"/>
    <property type="project" value="InterPro"/>
</dbReference>
<reference evidence="7 8" key="1">
    <citation type="submission" date="2017-11" db="EMBL/GenBank/DDBJ databases">
        <title>Genome-resolved metagenomics identifies genetic mobility, metabolic interactions, and unexpected diversity in perchlorate-reducing communities.</title>
        <authorList>
            <person name="Barnum T.P."/>
            <person name="Figueroa I.A."/>
            <person name="Carlstrom C.I."/>
            <person name="Lucas L.N."/>
            <person name="Engelbrektson A.L."/>
            <person name="Coates J.D."/>
        </authorList>
    </citation>
    <scope>NUCLEOTIDE SEQUENCE [LARGE SCALE GENOMIC DNA]</scope>
    <source>
        <strain evidence="7">BM301</strain>
    </source>
</reference>
<dbReference type="AlphaFoldDB" id="A0A2N6CVG2"/>
<dbReference type="PROSITE" id="PS50112">
    <property type="entry name" value="PAS"/>
    <property type="match status" value="1"/>
</dbReference>
<protein>
    <submittedName>
        <fullName evidence="7">Diguanylate cyclase</fullName>
    </submittedName>
</protein>
<dbReference type="FunFam" id="3.30.70.270:FF:000001">
    <property type="entry name" value="Diguanylate cyclase domain protein"/>
    <property type="match status" value="1"/>
</dbReference>
<dbReference type="InterPro" id="IPR000700">
    <property type="entry name" value="PAS-assoc_C"/>
</dbReference>
<keyword evidence="3" id="KW-0472">Membrane</keyword>
<dbReference type="InterPro" id="IPR021796">
    <property type="entry name" value="Tll0287-like_dom"/>
</dbReference>
<feature type="domain" description="PAC" evidence="5">
    <location>
        <begin position="359"/>
        <end position="410"/>
    </location>
</feature>
<dbReference type="InterPro" id="IPR029787">
    <property type="entry name" value="Nucleotide_cyclase"/>
</dbReference>
<dbReference type="InterPro" id="IPR043128">
    <property type="entry name" value="Rev_trsase/Diguanyl_cyclase"/>
</dbReference>
<evidence type="ECO:0000259" key="4">
    <source>
        <dbReference type="PROSITE" id="PS50112"/>
    </source>
</evidence>
<feature type="transmembrane region" description="Helical" evidence="3">
    <location>
        <begin position="20"/>
        <end position="40"/>
    </location>
</feature>
<sequence>MDPLIKSAQTMQRYILNHTFWLIPLALWTTVVGISFAWNWNELDRHSREIAANRAEFVFKMVESVRLWNARHGGVYVLVEGETKPNPYLEIEERDISTPSGKPLTLLNPAYMTRQLTYVVEELSDIRVHLTSLKPINPDNVADPWETRALQAFEAGSERVQGLVGQGQDAVYRFMAPLITKKSCLKCHEKQGYEVGDIRGGASVTFKAASLLTPQYEQKWNMAGIHFAVWLLLSGLTLFALSRFRTQMLLLKAAKEQQDRVVEQRTAELSQQVQDREQAEEELRLLIDSSGEGIYGIDKEGRFTFINPMALHLLGYSDADSMIGQNVCDMVCHTQTDDKASGVEVCGLRSALEEGRVAHSEEEYFRRADGQLFRVEFRSHPLMREGELLGAVVTFADITERKTLEEKIWRQAHYDALTKLPNRSLFHDRLNQTLLKAQRQDESFALLFVDLDRFKHINDSLGHEAGDQLLKEVARRLTACVRDSDSVARMGGDEFNIILTGIANREGVERVAGEVLAQMCRPFDLAGTQQCISASVGIACYPDDGDSAAELLRNADLAMYRAKQGGRDRFSFYQPSPVESSPTGK</sequence>
<accession>A0A2N6CVG2</accession>
<dbReference type="SMART" id="SM00267">
    <property type="entry name" value="GGDEF"/>
    <property type="match status" value="1"/>
</dbReference>
<evidence type="ECO:0000256" key="1">
    <source>
        <dbReference type="ARBA" id="ARBA00001946"/>
    </source>
</evidence>
<keyword evidence="3" id="KW-1133">Transmembrane helix</keyword>
<dbReference type="Pfam" id="PF11845">
    <property type="entry name" value="Tll0287-like"/>
    <property type="match status" value="1"/>
</dbReference>
<gene>
    <name evidence="7" type="ORF">C0630_12415</name>
</gene>
<evidence type="ECO:0000313" key="8">
    <source>
        <dbReference type="Proteomes" id="UP000235015"/>
    </source>
</evidence>
<dbReference type="Proteomes" id="UP000235015">
    <property type="component" value="Unassembled WGS sequence"/>
</dbReference>
<keyword evidence="2" id="KW-0175">Coiled coil</keyword>
<dbReference type="RefSeq" id="WP_273439794.1">
    <property type="nucleotide sequence ID" value="NZ_PKUN01000021.1"/>
</dbReference>
<dbReference type="NCBIfam" id="TIGR00229">
    <property type="entry name" value="sensory_box"/>
    <property type="match status" value="1"/>
</dbReference>
<dbReference type="InterPro" id="IPR035965">
    <property type="entry name" value="PAS-like_dom_sf"/>
</dbReference>